<keyword evidence="3" id="KW-1185">Reference proteome</keyword>
<evidence type="ECO:0000313" key="3">
    <source>
        <dbReference type="Proteomes" id="UP001501411"/>
    </source>
</evidence>
<dbReference type="EMBL" id="BAABIQ010000044">
    <property type="protein sequence ID" value="GAA4807219.1"/>
    <property type="molecule type" value="Genomic_DNA"/>
</dbReference>
<protein>
    <recommendedName>
        <fullName evidence="1">NIPSNAP domain-containing protein</fullName>
    </recommendedName>
</protein>
<feature type="domain" description="NIPSNAP" evidence="1">
    <location>
        <begin position="152"/>
        <end position="255"/>
    </location>
</feature>
<evidence type="ECO:0000313" key="2">
    <source>
        <dbReference type="EMBL" id="GAA4807219.1"/>
    </source>
</evidence>
<proteinExistence type="predicted"/>
<dbReference type="InterPro" id="IPR011008">
    <property type="entry name" value="Dimeric_a/b-barrel"/>
</dbReference>
<sequence length="257" mass="30515">MKTTKLLIVFTFIFLTKSFAAPRYIYQLTIYHLQSQEQETRVEHYLQHAFVPALHRANIRTVGVFKPIATEKKDAERLLYVFIPYTTFDQYLGLEEQLMNDKTYQKAGSDYIHAAYDNPPYTRMETIFMRAFEKSPTVSIPQLKGNRKDRIYELRSYEGPTEKRYRNKVDMFNLGDEINLFKRLGFNAVFYGEVLAGKNMPNLMYLTTFEDMQSREKHWDAFNNDPYWKKLSSSPNYQHNVSHSDIIFLYPTDYSDF</sequence>
<dbReference type="Pfam" id="PF07978">
    <property type="entry name" value="NIPSNAP"/>
    <property type="match status" value="1"/>
</dbReference>
<comment type="caution">
    <text evidence="2">The sequence shown here is derived from an EMBL/GenBank/DDBJ whole genome shotgun (WGS) entry which is preliminary data.</text>
</comment>
<dbReference type="RefSeq" id="WP_345234967.1">
    <property type="nucleotide sequence ID" value="NZ_BAABIQ010000044.1"/>
</dbReference>
<dbReference type="InterPro" id="IPR012577">
    <property type="entry name" value="NIPSNAP"/>
</dbReference>
<name>A0ABP9CAE4_9SPHI</name>
<organism evidence="2 3">
    <name type="scientific">Olivibacter ginsenosidimutans</name>
    <dbReference type="NCBI Taxonomy" id="1176537"/>
    <lineage>
        <taxon>Bacteria</taxon>
        <taxon>Pseudomonadati</taxon>
        <taxon>Bacteroidota</taxon>
        <taxon>Sphingobacteriia</taxon>
        <taxon>Sphingobacteriales</taxon>
        <taxon>Sphingobacteriaceae</taxon>
        <taxon>Olivibacter</taxon>
    </lineage>
</organism>
<accession>A0ABP9CAE4</accession>
<dbReference type="SUPFAM" id="SSF54909">
    <property type="entry name" value="Dimeric alpha+beta barrel"/>
    <property type="match status" value="2"/>
</dbReference>
<dbReference type="Gene3D" id="3.30.70.100">
    <property type="match status" value="2"/>
</dbReference>
<reference evidence="3" key="1">
    <citation type="journal article" date="2019" name="Int. J. Syst. Evol. Microbiol.">
        <title>The Global Catalogue of Microorganisms (GCM) 10K type strain sequencing project: providing services to taxonomists for standard genome sequencing and annotation.</title>
        <authorList>
            <consortium name="The Broad Institute Genomics Platform"/>
            <consortium name="The Broad Institute Genome Sequencing Center for Infectious Disease"/>
            <person name="Wu L."/>
            <person name="Ma J."/>
        </authorList>
    </citation>
    <scope>NUCLEOTIDE SEQUENCE [LARGE SCALE GENOMIC DNA]</scope>
    <source>
        <strain evidence="3">JCM 18200</strain>
    </source>
</reference>
<evidence type="ECO:0000259" key="1">
    <source>
        <dbReference type="Pfam" id="PF07978"/>
    </source>
</evidence>
<gene>
    <name evidence="2" type="ORF">GCM10023231_40510</name>
</gene>
<dbReference type="Proteomes" id="UP001501411">
    <property type="component" value="Unassembled WGS sequence"/>
</dbReference>